<dbReference type="AlphaFoldDB" id="A0A328DVC8"/>
<feature type="compositionally biased region" description="Basic and acidic residues" evidence="1">
    <location>
        <begin position="75"/>
        <end position="100"/>
    </location>
</feature>
<name>A0A328DVC8_9ASTE</name>
<proteinExistence type="predicted"/>
<evidence type="ECO:0000256" key="1">
    <source>
        <dbReference type="SAM" id="MobiDB-lite"/>
    </source>
</evidence>
<reference evidence="2 3" key="1">
    <citation type="submission" date="2018-06" db="EMBL/GenBank/DDBJ databases">
        <title>The Genome of Cuscuta australis (Dodder) Provides Insight into the Evolution of Plant Parasitism.</title>
        <authorList>
            <person name="Liu H."/>
        </authorList>
    </citation>
    <scope>NUCLEOTIDE SEQUENCE [LARGE SCALE GENOMIC DNA]</scope>
    <source>
        <strain evidence="3">cv. Yunnan</strain>
        <tissue evidence="2">Vines</tissue>
    </source>
</reference>
<feature type="region of interest" description="Disordered" evidence="1">
    <location>
        <begin position="59"/>
        <end position="100"/>
    </location>
</feature>
<keyword evidence="3" id="KW-1185">Reference proteome</keyword>
<protein>
    <submittedName>
        <fullName evidence="2">Uncharacterized protein</fullName>
    </submittedName>
</protein>
<dbReference type="EMBL" id="NQVE01000076">
    <property type="protein sequence ID" value="RAL49645.1"/>
    <property type="molecule type" value="Genomic_DNA"/>
</dbReference>
<sequence length="150" mass="17216">MAEAALERKKDENASLKKLVANHEIKWKEYEAKMQCTEKMWQNHLTSIQTRLAEAKRRHAAAAAEHGSSRLSKTTSERIKLKPCADTHHSQIKSEQEVSHISPKDELAKLKLKFKAWTKDFKNRLHEAKTTMKKLGQPAKGKSSKIWCGR</sequence>
<evidence type="ECO:0000313" key="3">
    <source>
        <dbReference type="Proteomes" id="UP000249390"/>
    </source>
</evidence>
<accession>A0A328DVC8</accession>
<dbReference type="Proteomes" id="UP000249390">
    <property type="component" value="Unassembled WGS sequence"/>
</dbReference>
<comment type="caution">
    <text evidence="2">The sequence shown here is derived from an EMBL/GenBank/DDBJ whole genome shotgun (WGS) entry which is preliminary data.</text>
</comment>
<organism evidence="2 3">
    <name type="scientific">Cuscuta australis</name>
    <dbReference type="NCBI Taxonomy" id="267555"/>
    <lineage>
        <taxon>Eukaryota</taxon>
        <taxon>Viridiplantae</taxon>
        <taxon>Streptophyta</taxon>
        <taxon>Embryophyta</taxon>
        <taxon>Tracheophyta</taxon>
        <taxon>Spermatophyta</taxon>
        <taxon>Magnoliopsida</taxon>
        <taxon>eudicotyledons</taxon>
        <taxon>Gunneridae</taxon>
        <taxon>Pentapetalae</taxon>
        <taxon>asterids</taxon>
        <taxon>lamiids</taxon>
        <taxon>Solanales</taxon>
        <taxon>Convolvulaceae</taxon>
        <taxon>Cuscuteae</taxon>
        <taxon>Cuscuta</taxon>
        <taxon>Cuscuta subgen. Grammica</taxon>
        <taxon>Cuscuta sect. Cleistogrammica</taxon>
    </lineage>
</organism>
<feature type="region of interest" description="Disordered" evidence="1">
    <location>
        <begin position="131"/>
        <end position="150"/>
    </location>
</feature>
<evidence type="ECO:0000313" key="2">
    <source>
        <dbReference type="EMBL" id="RAL49645.1"/>
    </source>
</evidence>
<gene>
    <name evidence="2" type="ORF">DM860_001936</name>
</gene>